<dbReference type="PANTHER" id="PTHR43025">
    <property type="entry name" value="MONOGALACTOSYLDIACYLGLYCEROL SYNTHASE"/>
    <property type="match status" value="1"/>
</dbReference>
<proteinExistence type="inferred from homology"/>
<keyword evidence="8" id="KW-1185">Reference proteome</keyword>
<dbReference type="GO" id="GO:0009247">
    <property type="term" value="P:glycolipid biosynthetic process"/>
    <property type="evidence" value="ECO:0007669"/>
    <property type="project" value="InterPro"/>
</dbReference>
<sequence length="393" mass="44270">MASGPGTRCDVLIFSASYGAGHYQVSNALATAIKQQRPDWNVEICDFLNYINPFFKQTLLFGYHQVIKHFSTGYKWFYEATRHLPPDSRWQRMLNRIGRQKLLEAIYSRSPSVIVCTFPNPAGVISYLKSRGYINTPLVTVITDVAFHSQWIHPYVDAYILAADVVAKYLKRKGIPPSRLYVTGLPLRQEFMAPCHDPSIWERYGLRRDLFTLLMMGGGCGLLSDMEDICESLAKLDLPMQAIAVTGTNYALAKRLEDISQHSKIPLRVLGYVDNIAELMEISDLLLTKAGGVTVFEALAKKLPMLIYKPLPGHERSNARFLVRYKVAVQVDDEEEVVKTIIDCINDPSILKSMAQAMEPISKPFAARDAANIIVQMAENYRNGSQQPNLFIS</sequence>
<accession>A0A1I5VAW3</accession>
<evidence type="ECO:0000256" key="4">
    <source>
        <dbReference type="ARBA" id="ARBA00022679"/>
    </source>
</evidence>
<protein>
    <submittedName>
        <fullName evidence="7">Monogalactosyldiacylglycerol synthase</fullName>
    </submittedName>
</protein>
<evidence type="ECO:0000313" key="7">
    <source>
        <dbReference type="EMBL" id="SFQ04663.1"/>
    </source>
</evidence>
<evidence type="ECO:0000313" key="8">
    <source>
        <dbReference type="Proteomes" id="UP000198577"/>
    </source>
</evidence>
<dbReference type="InterPro" id="IPR050519">
    <property type="entry name" value="Glycosyltransf_28_UgtP"/>
</dbReference>
<feature type="domain" description="Diacylglycerol glucosyltransferase N-terminal" evidence="6">
    <location>
        <begin position="22"/>
        <end position="186"/>
    </location>
</feature>
<dbReference type="EMBL" id="FOXR01000010">
    <property type="protein sequence ID" value="SFQ04663.1"/>
    <property type="molecule type" value="Genomic_DNA"/>
</dbReference>
<dbReference type="PANTHER" id="PTHR43025:SF3">
    <property type="entry name" value="MONOGALACTOSYLDIACYLGLYCEROL SYNTHASE 1, CHLOROPLASTIC"/>
    <property type="match status" value="1"/>
</dbReference>
<organism evidence="7 8">
    <name type="scientific">Caldicoprobacter faecalis</name>
    <dbReference type="NCBI Taxonomy" id="937334"/>
    <lineage>
        <taxon>Bacteria</taxon>
        <taxon>Bacillati</taxon>
        <taxon>Bacillota</taxon>
        <taxon>Clostridia</taxon>
        <taxon>Caldicoprobacterales</taxon>
        <taxon>Caldicoprobacteraceae</taxon>
        <taxon>Caldicoprobacter</taxon>
    </lineage>
</organism>
<dbReference type="STRING" id="937334.SAMN05444406_11065"/>
<evidence type="ECO:0000259" key="5">
    <source>
        <dbReference type="Pfam" id="PF04101"/>
    </source>
</evidence>
<dbReference type="OrthoDB" id="9815663at2"/>
<dbReference type="InterPro" id="IPR007235">
    <property type="entry name" value="Glyco_trans_28_C"/>
</dbReference>
<dbReference type="Pfam" id="PF04101">
    <property type="entry name" value="Glyco_tran_28_C"/>
    <property type="match status" value="1"/>
</dbReference>
<dbReference type="SUPFAM" id="SSF53756">
    <property type="entry name" value="UDP-Glycosyltransferase/glycogen phosphorylase"/>
    <property type="match status" value="1"/>
</dbReference>
<dbReference type="RefSeq" id="WP_025747985.1">
    <property type="nucleotide sequence ID" value="NZ_FOXR01000010.1"/>
</dbReference>
<evidence type="ECO:0000256" key="1">
    <source>
        <dbReference type="ARBA" id="ARBA00004370"/>
    </source>
</evidence>
<keyword evidence="4" id="KW-0808">Transferase</keyword>
<dbReference type="InterPro" id="IPR009695">
    <property type="entry name" value="Diacylglyc_glucosyltr_N"/>
</dbReference>
<keyword evidence="3" id="KW-0328">Glycosyltransferase</keyword>
<name>A0A1I5VAW3_9FIRM</name>
<dbReference type="GO" id="GO:0016020">
    <property type="term" value="C:membrane"/>
    <property type="evidence" value="ECO:0007669"/>
    <property type="project" value="UniProtKB-SubCell"/>
</dbReference>
<comment type="similarity">
    <text evidence="2">Belongs to the glycosyltransferase 28 family.</text>
</comment>
<dbReference type="Pfam" id="PF06925">
    <property type="entry name" value="MGDG_synth"/>
    <property type="match status" value="1"/>
</dbReference>
<evidence type="ECO:0000256" key="2">
    <source>
        <dbReference type="ARBA" id="ARBA00006962"/>
    </source>
</evidence>
<dbReference type="Proteomes" id="UP000198577">
    <property type="component" value="Unassembled WGS sequence"/>
</dbReference>
<comment type="subcellular location">
    <subcellularLocation>
        <location evidence="1">Membrane</location>
    </subcellularLocation>
</comment>
<evidence type="ECO:0000256" key="3">
    <source>
        <dbReference type="ARBA" id="ARBA00022676"/>
    </source>
</evidence>
<gene>
    <name evidence="7" type="ORF">SAMN05444406_11065</name>
</gene>
<dbReference type="AlphaFoldDB" id="A0A1I5VAW3"/>
<dbReference type="GO" id="GO:0016758">
    <property type="term" value="F:hexosyltransferase activity"/>
    <property type="evidence" value="ECO:0007669"/>
    <property type="project" value="InterPro"/>
</dbReference>
<feature type="domain" description="Glycosyl transferase family 28 C-terminal" evidence="5">
    <location>
        <begin position="231"/>
        <end position="358"/>
    </location>
</feature>
<dbReference type="Gene3D" id="3.40.50.2000">
    <property type="entry name" value="Glycogen Phosphorylase B"/>
    <property type="match status" value="1"/>
</dbReference>
<reference evidence="7 8" key="1">
    <citation type="submission" date="2016-10" db="EMBL/GenBank/DDBJ databases">
        <authorList>
            <person name="de Groot N.N."/>
        </authorList>
    </citation>
    <scope>NUCLEOTIDE SEQUENCE [LARGE SCALE GENOMIC DNA]</scope>
    <source>
        <strain evidence="7 8">DSM 20678</strain>
    </source>
</reference>
<evidence type="ECO:0000259" key="6">
    <source>
        <dbReference type="Pfam" id="PF06925"/>
    </source>
</evidence>